<dbReference type="AlphaFoldDB" id="A0A7C1IEY2"/>
<sequence>MVLEEGVYIYVDGKPQRISSLSFENGKYIVFFDNRKCPFCRIFDVMWDLLVKDQMLSDIKFVKVVCSYFASDCVNEEAKKAYTEYEIWKSPTIMLVEVTNSEKRISKFTPSQYNYDLQLIKKAILNFFQRVESNANKQ</sequence>
<comment type="caution">
    <text evidence="1">The sequence shown here is derived from an EMBL/GenBank/DDBJ whole genome shotgun (WGS) entry which is preliminary data.</text>
</comment>
<proteinExistence type="predicted"/>
<protein>
    <recommendedName>
        <fullName evidence="2">Thioredoxin-like fold domain-containing protein</fullName>
    </recommendedName>
</protein>
<dbReference type="InterPro" id="IPR036249">
    <property type="entry name" value="Thioredoxin-like_sf"/>
</dbReference>
<accession>A0A7C1IEY2</accession>
<evidence type="ECO:0000313" key="1">
    <source>
        <dbReference type="EMBL" id="HDS10231.1"/>
    </source>
</evidence>
<dbReference type="EMBL" id="DSDY01000040">
    <property type="protein sequence ID" value="HDS10231.1"/>
    <property type="molecule type" value="Genomic_DNA"/>
</dbReference>
<name>A0A7C1IEY2_9CREN</name>
<reference evidence="1" key="1">
    <citation type="journal article" date="2020" name="mSystems">
        <title>Genome- and Community-Level Interaction Insights into Carbon Utilization and Element Cycling Functions of Hydrothermarchaeota in Hydrothermal Sediment.</title>
        <authorList>
            <person name="Zhou Z."/>
            <person name="Liu Y."/>
            <person name="Xu W."/>
            <person name="Pan J."/>
            <person name="Luo Z.H."/>
            <person name="Li M."/>
        </authorList>
    </citation>
    <scope>NUCLEOTIDE SEQUENCE [LARGE SCALE GENOMIC DNA]</scope>
    <source>
        <strain evidence="1">SpSt-123</strain>
    </source>
</reference>
<dbReference type="SUPFAM" id="SSF52833">
    <property type="entry name" value="Thioredoxin-like"/>
    <property type="match status" value="1"/>
</dbReference>
<dbReference type="Gene3D" id="3.40.30.10">
    <property type="entry name" value="Glutaredoxin"/>
    <property type="match status" value="1"/>
</dbReference>
<organism evidence="1">
    <name type="scientific">Fervidicoccus fontis</name>
    <dbReference type="NCBI Taxonomy" id="683846"/>
    <lineage>
        <taxon>Archaea</taxon>
        <taxon>Thermoproteota</taxon>
        <taxon>Thermoprotei</taxon>
        <taxon>Fervidicoccales</taxon>
        <taxon>Fervidicoccaceae</taxon>
        <taxon>Fervidicoccus</taxon>
    </lineage>
</organism>
<gene>
    <name evidence="1" type="ORF">ENO04_01215</name>
</gene>
<evidence type="ECO:0008006" key="2">
    <source>
        <dbReference type="Google" id="ProtNLM"/>
    </source>
</evidence>